<dbReference type="Pfam" id="PF14659">
    <property type="entry name" value="Phage_int_SAM_3"/>
    <property type="match status" value="1"/>
</dbReference>
<gene>
    <name evidence="4" type="ORF">PAECIP111891_03190</name>
</gene>
<reference evidence="4" key="1">
    <citation type="submission" date="2022-01" db="EMBL/GenBank/DDBJ databases">
        <authorList>
            <person name="Criscuolo A."/>
        </authorList>
    </citation>
    <scope>NUCLEOTIDE SEQUENCE</scope>
    <source>
        <strain evidence="4">CIP111891</strain>
    </source>
</reference>
<keyword evidence="1 2" id="KW-0238">DNA-binding</keyword>
<sequence>MASVQKRGNSSFLLVVETGYGPTGERIKRTKTVKAEGIREARKLLAEFQTEVESGEYISPQKMTLEAFVTDWRAKYARKELAPLTLKNYDLHLKNHILPKFGHMRMDQIKPLHIVSFLDELSKPGARKDGQGELLSSGTIEYIYRVIKSLFNRAMDWQMLKKHPMEGIKKPKVVQMEMQYYDENEAQLAIVALYKEPLMWRLFCTGALVPF</sequence>
<organism evidence="4 5">
    <name type="scientific">Paenibacillus allorhizoplanae</name>
    <dbReference type="NCBI Taxonomy" id="2905648"/>
    <lineage>
        <taxon>Bacteria</taxon>
        <taxon>Bacillati</taxon>
        <taxon>Bacillota</taxon>
        <taxon>Bacilli</taxon>
        <taxon>Bacillales</taxon>
        <taxon>Paenibacillaceae</taxon>
        <taxon>Paenibacillus</taxon>
    </lineage>
</organism>
<proteinExistence type="predicted"/>
<dbReference type="RefSeq" id="WP_236288586.1">
    <property type="nucleotide sequence ID" value="NZ_CAKMMW010000008.1"/>
</dbReference>
<dbReference type="InterPro" id="IPR044068">
    <property type="entry name" value="CB"/>
</dbReference>
<dbReference type="InterPro" id="IPR011010">
    <property type="entry name" value="DNA_brk_join_enz"/>
</dbReference>
<protein>
    <recommendedName>
        <fullName evidence="3">Core-binding (CB) domain-containing protein</fullName>
    </recommendedName>
</protein>
<keyword evidence="5" id="KW-1185">Reference proteome</keyword>
<dbReference type="InterPro" id="IPR004107">
    <property type="entry name" value="Integrase_SAM-like_N"/>
</dbReference>
<dbReference type="InterPro" id="IPR010998">
    <property type="entry name" value="Integrase_recombinase_N"/>
</dbReference>
<dbReference type="Gene3D" id="1.10.150.130">
    <property type="match status" value="1"/>
</dbReference>
<dbReference type="PROSITE" id="PS51900">
    <property type="entry name" value="CB"/>
    <property type="match status" value="1"/>
</dbReference>
<comment type="caution">
    <text evidence="4">The sequence shown here is derived from an EMBL/GenBank/DDBJ whole genome shotgun (WGS) entry which is preliminary data.</text>
</comment>
<dbReference type="EMBL" id="CAKMMW010000008">
    <property type="protein sequence ID" value="CAH1208291.1"/>
    <property type="molecule type" value="Genomic_DNA"/>
</dbReference>
<evidence type="ECO:0000256" key="2">
    <source>
        <dbReference type="PROSITE-ProRule" id="PRU01248"/>
    </source>
</evidence>
<evidence type="ECO:0000313" key="5">
    <source>
        <dbReference type="Proteomes" id="UP000838821"/>
    </source>
</evidence>
<evidence type="ECO:0000259" key="3">
    <source>
        <dbReference type="PROSITE" id="PS51900"/>
    </source>
</evidence>
<name>A0ABM9CCR7_9BACL</name>
<accession>A0ABM9CCR7</accession>
<evidence type="ECO:0000313" key="4">
    <source>
        <dbReference type="EMBL" id="CAH1208291.1"/>
    </source>
</evidence>
<feature type="domain" description="Core-binding (CB)" evidence="3">
    <location>
        <begin position="63"/>
        <end position="155"/>
    </location>
</feature>
<dbReference type="Proteomes" id="UP000838821">
    <property type="component" value="Unassembled WGS sequence"/>
</dbReference>
<dbReference type="SUPFAM" id="SSF56349">
    <property type="entry name" value="DNA breaking-rejoining enzymes"/>
    <property type="match status" value="1"/>
</dbReference>
<evidence type="ECO:0000256" key="1">
    <source>
        <dbReference type="ARBA" id="ARBA00023125"/>
    </source>
</evidence>